<dbReference type="EMBL" id="QGKW02001940">
    <property type="protein sequence ID" value="KAF2558752.1"/>
    <property type="molecule type" value="Genomic_DNA"/>
</dbReference>
<evidence type="ECO:0000313" key="2">
    <source>
        <dbReference type="Proteomes" id="UP000712281"/>
    </source>
</evidence>
<protein>
    <submittedName>
        <fullName evidence="1">Uncharacterized protein</fullName>
    </submittedName>
</protein>
<gene>
    <name evidence="1" type="ORF">F2Q68_00015510</name>
</gene>
<comment type="caution">
    <text evidence="1">The sequence shown here is derived from an EMBL/GenBank/DDBJ whole genome shotgun (WGS) entry which is preliminary data.</text>
</comment>
<reference evidence="1" key="1">
    <citation type="submission" date="2019-12" db="EMBL/GenBank/DDBJ databases">
        <title>Genome sequencing and annotation of Brassica cretica.</title>
        <authorList>
            <person name="Studholme D.J."/>
            <person name="Sarris P.F."/>
        </authorList>
    </citation>
    <scope>NUCLEOTIDE SEQUENCE</scope>
    <source>
        <strain evidence="1">PFS-001/15</strain>
        <tissue evidence="1">Leaf</tissue>
    </source>
</reference>
<dbReference type="Proteomes" id="UP000712281">
    <property type="component" value="Unassembled WGS sequence"/>
</dbReference>
<proteinExistence type="predicted"/>
<accession>A0A8S9HQ65</accession>
<sequence length="58" mass="6696">MKVLTRMHGLVSYRCSEELDRYATTELWLKPGRYVATELWLELGRYVATERVGCSVAS</sequence>
<organism evidence="1 2">
    <name type="scientific">Brassica cretica</name>
    <name type="common">Mustard</name>
    <dbReference type="NCBI Taxonomy" id="69181"/>
    <lineage>
        <taxon>Eukaryota</taxon>
        <taxon>Viridiplantae</taxon>
        <taxon>Streptophyta</taxon>
        <taxon>Embryophyta</taxon>
        <taxon>Tracheophyta</taxon>
        <taxon>Spermatophyta</taxon>
        <taxon>Magnoliopsida</taxon>
        <taxon>eudicotyledons</taxon>
        <taxon>Gunneridae</taxon>
        <taxon>Pentapetalae</taxon>
        <taxon>rosids</taxon>
        <taxon>malvids</taxon>
        <taxon>Brassicales</taxon>
        <taxon>Brassicaceae</taxon>
        <taxon>Brassiceae</taxon>
        <taxon>Brassica</taxon>
    </lineage>
</organism>
<evidence type="ECO:0000313" key="1">
    <source>
        <dbReference type="EMBL" id="KAF2558752.1"/>
    </source>
</evidence>
<dbReference type="AlphaFoldDB" id="A0A8S9HQ65"/>
<name>A0A8S9HQ65_BRACR</name>